<dbReference type="EMBL" id="GQ141978">
    <property type="protein sequence ID" value="ACS36659.1"/>
    <property type="molecule type" value="Genomic_DNA"/>
</dbReference>
<dbReference type="PANTHER" id="PTHR44167:SF24">
    <property type="entry name" value="SERINE_THREONINE-PROTEIN KINASE CHK2"/>
    <property type="match status" value="1"/>
</dbReference>
<evidence type="ECO:0000259" key="1">
    <source>
        <dbReference type="PROSITE" id="PS50011"/>
    </source>
</evidence>
<dbReference type="InterPro" id="IPR008271">
    <property type="entry name" value="Ser/Thr_kinase_AS"/>
</dbReference>
<proteinExistence type="predicted"/>
<name>C6JW53_PSEAE</name>
<dbReference type="PROSITE" id="PS00108">
    <property type="entry name" value="PROTEIN_KINASE_ST"/>
    <property type="match status" value="1"/>
</dbReference>
<dbReference type="SUPFAM" id="SSF56112">
    <property type="entry name" value="Protein kinase-like (PK-like)"/>
    <property type="match status" value="1"/>
</dbReference>
<dbReference type="GO" id="GO:0004672">
    <property type="term" value="F:protein kinase activity"/>
    <property type="evidence" value="ECO:0007669"/>
    <property type="project" value="InterPro"/>
</dbReference>
<dbReference type="Pfam" id="PF00069">
    <property type="entry name" value="Pkinase"/>
    <property type="match status" value="1"/>
</dbReference>
<dbReference type="SMART" id="SM00220">
    <property type="entry name" value="S_TKc"/>
    <property type="match status" value="1"/>
</dbReference>
<dbReference type="InterPro" id="IPR000719">
    <property type="entry name" value="Prot_kinase_dom"/>
</dbReference>
<dbReference type="CDD" id="cd14014">
    <property type="entry name" value="STKc_PknB_like"/>
    <property type="match status" value="1"/>
</dbReference>
<dbReference type="PANTHER" id="PTHR44167">
    <property type="entry name" value="OVARIAN-SPECIFIC SERINE/THREONINE-PROTEIN KINASE LOK-RELATED"/>
    <property type="match status" value="1"/>
</dbReference>
<accession>C6JW53</accession>
<dbReference type="InterPro" id="IPR011009">
    <property type="entry name" value="Kinase-like_dom_sf"/>
</dbReference>
<dbReference type="AlphaFoldDB" id="C6JW53"/>
<protein>
    <recommendedName>
        <fullName evidence="1">Protein kinase domain-containing protein</fullName>
    </recommendedName>
</protein>
<feature type="domain" description="Protein kinase" evidence="1">
    <location>
        <begin position="7"/>
        <end position="259"/>
    </location>
</feature>
<dbReference type="PROSITE" id="PS50011">
    <property type="entry name" value="PROTEIN_KINASE_DOM"/>
    <property type="match status" value="1"/>
</dbReference>
<dbReference type="RefSeq" id="WP_003113529.1">
    <property type="nucleotide sequence ID" value="NZ_CP191349.1"/>
</dbReference>
<sequence length="349" mass="39304">MSTIPDRYEFDKKIDGGMGTIFVCNDRILERKVAIKFIQAHEENRRILDELNALMKVRSKHVVQVYDVIEDNERGLGIVQEYIYGNDLSNYSPPLNTLDFYLKIWQIASGISDIHAVNIIHRDIKPNNMMLDHESIIKIFDFGLARHTQENASTIGFVGTHGFSAPELYTDAPHFTTAIDVYAFGVTALFLANGTLPSEVLYAYGKPVPNNLFTSLPIANEIASLLQSSLVALPEDRPPIWSIKETLEKHILENRHQALITHKGNPTYLNKDRKKITLSVDRVGVVDVQYNGLDFIITRAEGEVFINNAPILVNSKIPTSCVLAIGNSQRSNQERSFITFDLSHPEINL</sequence>
<dbReference type="Gene3D" id="1.10.510.10">
    <property type="entry name" value="Transferase(Phosphotransferase) domain 1"/>
    <property type="match status" value="1"/>
</dbReference>
<dbReference type="GO" id="GO:0005524">
    <property type="term" value="F:ATP binding"/>
    <property type="evidence" value="ECO:0007669"/>
    <property type="project" value="InterPro"/>
</dbReference>
<gene>
    <name evidence="2" type="ORF">PA4673.15</name>
</gene>
<evidence type="ECO:0000313" key="2">
    <source>
        <dbReference type="EMBL" id="ACS36659.1"/>
    </source>
</evidence>
<organism evidence="2">
    <name type="scientific">Pseudomonas aeruginosa (strain ATCC 15692 / DSM 22644 / CIP 104116 / JCM 14847 / LMG 12228 / 1C / PRS 101 / PAO1)</name>
    <dbReference type="NCBI Taxonomy" id="208964"/>
    <lineage>
        <taxon>Bacteria</taxon>
        <taxon>Pseudomonadati</taxon>
        <taxon>Pseudomonadota</taxon>
        <taxon>Gammaproteobacteria</taxon>
        <taxon>Pseudomonadales</taxon>
        <taxon>Pseudomonadaceae</taxon>
        <taxon>Pseudomonas</taxon>
    </lineage>
</organism>
<reference evidence="2" key="1">
    <citation type="journal article" date="2010" name="J. Bacteriol.">
        <title>Genome diversity of Pseudomonas aeruginosa PAO1 laboratory strains.</title>
        <authorList>
            <person name="Klockgether J."/>
            <person name="Munder A."/>
            <person name="Neugebauer J."/>
            <person name="Davenport C.F."/>
            <person name="Stanke F."/>
            <person name="Larbig K.D."/>
            <person name="Heeb S."/>
            <person name="Schock U."/>
            <person name="Pohl T.M."/>
            <person name="Wiehlmann L."/>
            <person name="Tummler B."/>
        </authorList>
    </citation>
    <scope>NUCLEOTIDE SEQUENCE</scope>
    <source>
        <strain evidence="2">PAO1</strain>
    </source>
</reference>